<name>A0ABZ3IHG5_9FIRM</name>
<dbReference type="PIRSF" id="PIRSF002854">
    <property type="entry name" value="MetQ"/>
    <property type="match status" value="1"/>
</dbReference>
<keyword evidence="4" id="KW-0564">Palmitate</keyword>
<evidence type="ECO:0000256" key="6">
    <source>
        <dbReference type="PIRNR" id="PIRNR002854"/>
    </source>
</evidence>
<dbReference type="InterPro" id="IPR004872">
    <property type="entry name" value="Lipoprotein_NlpA"/>
</dbReference>
<dbReference type="NCBIfam" id="TIGR00363">
    <property type="entry name" value="MetQ/NlpA family lipoprotein"/>
    <property type="match status" value="1"/>
</dbReference>
<dbReference type="PANTHER" id="PTHR30429:SF1">
    <property type="entry name" value="D-METHIONINE-BINDING LIPOPROTEIN METQ-RELATED"/>
    <property type="match status" value="1"/>
</dbReference>
<sequence>MNKFIKAISFFMAALFLFGAVGCGSSNKATDNTVKNTIKVGTTAGPHAEILEKVKDEAEKQGLKVEIVEFNDFIQPNAALAQKDLDINVYQHKPFLDKTMADKQYKFVAIGKSIILPMGIYSKKVKAIADLKPGATIAIPNDPSNGGRALLLLEKAGIIKLKPGVGVNASAFDIIENPKKFKILEVEAAQTPRSLDDTDLVAVTTNYALPAGLVPARDGLAVEDSNSPYANLIVVREEDKNNPTYEKFVKIYQSEPIKQFVIEHFKGSILPTW</sequence>
<dbReference type="Gene3D" id="3.40.190.10">
    <property type="entry name" value="Periplasmic binding protein-like II"/>
    <property type="match status" value="2"/>
</dbReference>
<dbReference type="Proteomes" id="UP000216752">
    <property type="component" value="Chromosome"/>
</dbReference>
<keyword evidence="3" id="KW-0472">Membrane</keyword>
<dbReference type="EMBL" id="CP155573">
    <property type="protein sequence ID" value="XFO65055.1"/>
    <property type="molecule type" value="Genomic_DNA"/>
</dbReference>
<dbReference type="CDD" id="cd13598">
    <property type="entry name" value="PBP2_lipoprotein_IlpA_like"/>
    <property type="match status" value="1"/>
</dbReference>
<feature type="chain" id="PRO_5045938915" description="Lipoprotein" evidence="7">
    <location>
        <begin position="29"/>
        <end position="273"/>
    </location>
</feature>
<dbReference type="RefSeq" id="WP_094606741.1">
    <property type="nucleotide sequence ID" value="NZ_CP155573.1"/>
</dbReference>
<dbReference type="PANTHER" id="PTHR30429">
    <property type="entry name" value="D-METHIONINE-BINDING LIPOPROTEIN METQ"/>
    <property type="match status" value="1"/>
</dbReference>
<evidence type="ECO:0000256" key="4">
    <source>
        <dbReference type="ARBA" id="ARBA00023139"/>
    </source>
</evidence>
<dbReference type="Pfam" id="PF03180">
    <property type="entry name" value="Lipoprotein_9"/>
    <property type="match status" value="1"/>
</dbReference>
<keyword evidence="9" id="KW-1185">Reference proteome</keyword>
<evidence type="ECO:0000256" key="5">
    <source>
        <dbReference type="ARBA" id="ARBA00023288"/>
    </source>
</evidence>
<evidence type="ECO:0000256" key="3">
    <source>
        <dbReference type="ARBA" id="ARBA00023136"/>
    </source>
</evidence>
<keyword evidence="5 6" id="KW-0449">Lipoprotein</keyword>
<evidence type="ECO:0000313" key="8">
    <source>
        <dbReference type="EMBL" id="XFO65055.1"/>
    </source>
</evidence>
<evidence type="ECO:0000256" key="2">
    <source>
        <dbReference type="ARBA" id="ARBA00022729"/>
    </source>
</evidence>
<protein>
    <recommendedName>
        <fullName evidence="6">Lipoprotein</fullName>
    </recommendedName>
</protein>
<dbReference type="PROSITE" id="PS51257">
    <property type="entry name" value="PROKAR_LIPOPROTEIN"/>
    <property type="match status" value="1"/>
</dbReference>
<proteinExistence type="inferred from homology"/>
<reference evidence="8" key="1">
    <citation type="submission" date="2024-05" db="EMBL/GenBank/DDBJ databases">
        <title>Isolation and characterization of Sporomusa carbonis sp. nov., a carboxydotrophic hydrogenogen in the genus of Sporomusa isolated from a charcoal burning pile.</title>
        <authorList>
            <person name="Boeer T."/>
            <person name="Rosenbaum F."/>
            <person name="Eysell L."/>
            <person name="Mueller V."/>
            <person name="Daniel R."/>
            <person name="Poehlein A."/>
        </authorList>
    </citation>
    <scope>NUCLEOTIDE SEQUENCE [LARGE SCALE GENOMIC DNA]</scope>
    <source>
        <strain evidence="8">DSM 10669</strain>
    </source>
</reference>
<evidence type="ECO:0000313" key="9">
    <source>
        <dbReference type="Proteomes" id="UP000216752"/>
    </source>
</evidence>
<evidence type="ECO:0000256" key="1">
    <source>
        <dbReference type="ARBA" id="ARBA00004635"/>
    </source>
</evidence>
<dbReference type="SUPFAM" id="SSF53850">
    <property type="entry name" value="Periplasmic binding protein-like II"/>
    <property type="match status" value="1"/>
</dbReference>
<organism evidence="8 9">
    <name type="scientific">Sporomusa silvacetica DSM 10669</name>
    <dbReference type="NCBI Taxonomy" id="1123289"/>
    <lineage>
        <taxon>Bacteria</taxon>
        <taxon>Bacillati</taxon>
        <taxon>Bacillota</taxon>
        <taxon>Negativicutes</taxon>
        <taxon>Selenomonadales</taxon>
        <taxon>Sporomusaceae</taxon>
        <taxon>Sporomusa</taxon>
    </lineage>
</organism>
<comment type="subcellular location">
    <subcellularLocation>
        <location evidence="1">Membrane</location>
        <topology evidence="1">Lipid-anchor</topology>
    </subcellularLocation>
</comment>
<keyword evidence="2 7" id="KW-0732">Signal</keyword>
<accession>A0ABZ3IHG5</accession>
<comment type="similarity">
    <text evidence="6">Belongs to the nlpA lipoprotein family.</text>
</comment>
<feature type="signal peptide" evidence="7">
    <location>
        <begin position="1"/>
        <end position="28"/>
    </location>
</feature>
<gene>
    <name evidence="8" type="primary">metQ_3</name>
    <name evidence="8" type="ORF">SPSIL_011640</name>
</gene>
<evidence type="ECO:0000256" key="7">
    <source>
        <dbReference type="SAM" id="SignalP"/>
    </source>
</evidence>